<feature type="transmembrane region" description="Helical" evidence="1">
    <location>
        <begin position="204"/>
        <end position="230"/>
    </location>
</feature>
<keyword evidence="1" id="KW-0472">Membrane</keyword>
<dbReference type="AlphaFoldDB" id="A0A7S1Q4N0"/>
<accession>A0A7S1Q4N0</accession>
<keyword evidence="1" id="KW-0812">Transmembrane</keyword>
<gene>
    <name evidence="2" type="ORF">ACAT0790_LOCUS15748</name>
</gene>
<feature type="transmembrane region" description="Helical" evidence="1">
    <location>
        <begin position="250"/>
        <end position="275"/>
    </location>
</feature>
<name>A0A7S1Q4N0_ALECA</name>
<evidence type="ECO:0008006" key="3">
    <source>
        <dbReference type="Google" id="ProtNLM"/>
    </source>
</evidence>
<evidence type="ECO:0000256" key="1">
    <source>
        <dbReference type="SAM" id="Phobius"/>
    </source>
</evidence>
<proteinExistence type="predicted"/>
<protein>
    <recommendedName>
        <fullName evidence="3">TM2 domain-containing protein</fullName>
    </recommendedName>
</protein>
<reference evidence="2" key="1">
    <citation type="submission" date="2021-01" db="EMBL/GenBank/DDBJ databases">
        <authorList>
            <person name="Corre E."/>
            <person name="Pelletier E."/>
            <person name="Niang G."/>
            <person name="Scheremetjew M."/>
            <person name="Finn R."/>
            <person name="Kale V."/>
            <person name="Holt S."/>
            <person name="Cochrane G."/>
            <person name="Meng A."/>
            <person name="Brown T."/>
            <person name="Cohen L."/>
        </authorList>
    </citation>
    <scope>NUCLEOTIDE SEQUENCE</scope>
    <source>
        <strain evidence="2">OF101</strain>
    </source>
</reference>
<evidence type="ECO:0000313" key="2">
    <source>
        <dbReference type="EMBL" id="CAD9117888.1"/>
    </source>
</evidence>
<sequence>MSVFRLPRFAQSGLCTAAFLFTSGAVAPNDIAPTTEAPYAGDELPEASRRMQAIAGGAGEDGSACLLQREGRAVARGPVIPNASGVLHLSNNSSTVAQKVQDQQLLQVQRAEVAIKEAYEARPQSRSVSLTSGMSDGMGIEQSPLPAAEALLSQEAAAGSGKAGVPAPKDKAILMAIEMFPPAWLLGLDRFYLGSFRTGVAKVLVSIVTLSVGGFVWGLVDFFVIVANALKRQEALHALGMEADFKPGMLQGAFYMAIADLILLPLWVGLARYIWWVRKMQRMERLKENAMKSPHFKASGTAIRGG</sequence>
<keyword evidence="1" id="KW-1133">Transmembrane helix</keyword>
<organism evidence="2">
    <name type="scientific">Alexandrium catenella</name>
    <name type="common">Red tide dinoflagellate</name>
    <name type="synonym">Gonyaulax catenella</name>
    <dbReference type="NCBI Taxonomy" id="2925"/>
    <lineage>
        <taxon>Eukaryota</taxon>
        <taxon>Sar</taxon>
        <taxon>Alveolata</taxon>
        <taxon>Dinophyceae</taxon>
        <taxon>Gonyaulacales</taxon>
        <taxon>Pyrocystaceae</taxon>
        <taxon>Alexandrium</taxon>
    </lineage>
</organism>
<dbReference type="EMBL" id="HBGE01026228">
    <property type="protein sequence ID" value="CAD9117888.1"/>
    <property type="molecule type" value="Transcribed_RNA"/>
</dbReference>